<dbReference type="InParanoid" id="A0A251SQJ0"/>
<dbReference type="Proteomes" id="UP000215914">
    <property type="component" value="Chromosome 13"/>
</dbReference>
<evidence type="ECO:0000313" key="2">
    <source>
        <dbReference type="EMBL" id="KAF5803551.1"/>
    </source>
</evidence>
<name>A0A251SQJ0_HELAN</name>
<dbReference type="EMBL" id="CM007902">
    <property type="protein sequence ID" value="OTG00782.1"/>
    <property type="molecule type" value="Genomic_DNA"/>
</dbReference>
<evidence type="ECO:0000256" key="1">
    <source>
        <dbReference type="SAM" id="MobiDB-lite"/>
    </source>
</evidence>
<gene>
    <name evidence="3" type="ORF">HannXRQ_Chr13g0394851</name>
    <name evidence="2" type="ORF">HanXRQr2_Chr06g0272731</name>
</gene>
<protein>
    <submittedName>
        <fullName evidence="3">Uncharacterized protein</fullName>
    </submittedName>
</protein>
<organism evidence="3 4">
    <name type="scientific">Helianthus annuus</name>
    <name type="common">Common sunflower</name>
    <dbReference type="NCBI Taxonomy" id="4232"/>
    <lineage>
        <taxon>Eukaryota</taxon>
        <taxon>Viridiplantae</taxon>
        <taxon>Streptophyta</taxon>
        <taxon>Embryophyta</taxon>
        <taxon>Tracheophyta</taxon>
        <taxon>Spermatophyta</taxon>
        <taxon>Magnoliopsida</taxon>
        <taxon>eudicotyledons</taxon>
        <taxon>Gunneridae</taxon>
        <taxon>Pentapetalae</taxon>
        <taxon>asterids</taxon>
        <taxon>campanulids</taxon>
        <taxon>Asterales</taxon>
        <taxon>Asteraceae</taxon>
        <taxon>Asteroideae</taxon>
        <taxon>Heliantheae alliance</taxon>
        <taxon>Heliantheae</taxon>
        <taxon>Helianthus</taxon>
    </lineage>
</organism>
<reference evidence="2" key="3">
    <citation type="submission" date="2020-06" db="EMBL/GenBank/DDBJ databases">
        <title>Helianthus annuus Genome sequencing and assembly Release 2.</title>
        <authorList>
            <person name="Gouzy J."/>
            <person name="Langlade N."/>
            <person name="Munos S."/>
        </authorList>
    </citation>
    <scope>NUCLEOTIDE SEQUENCE</scope>
    <source>
        <tissue evidence="2">Leaves</tissue>
    </source>
</reference>
<evidence type="ECO:0000313" key="4">
    <source>
        <dbReference type="Proteomes" id="UP000215914"/>
    </source>
</evidence>
<proteinExistence type="predicted"/>
<evidence type="ECO:0000313" key="3">
    <source>
        <dbReference type="EMBL" id="OTG00782.1"/>
    </source>
</evidence>
<keyword evidence="4" id="KW-1185">Reference proteome</keyword>
<dbReference type="EMBL" id="MNCJ02000321">
    <property type="protein sequence ID" value="KAF5803551.1"/>
    <property type="molecule type" value="Genomic_DNA"/>
</dbReference>
<dbReference type="Gramene" id="mRNA:HanXRQr2_Chr06g0272731">
    <property type="protein sequence ID" value="mRNA:HanXRQr2_Chr06g0272731"/>
    <property type="gene ID" value="HanXRQr2_Chr06g0272731"/>
</dbReference>
<dbReference type="AlphaFoldDB" id="A0A251SQJ0"/>
<sequence>MKLATTIMASNPQRSDVRSTDDYGSELNTSSTVELAAISDLTRGAAGELTVIRTLRRLIGPVFVPHFRPLICQLVSSLSVYSVHLSILHLMCKLSEC</sequence>
<reference evidence="2 4" key="1">
    <citation type="journal article" date="2017" name="Nature">
        <title>The sunflower genome provides insights into oil metabolism, flowering and Asterid evolution.</title>
        <authorList>
            <person name="Badouin H."/>
            <person name="Gouzy J."/>
            <person name="Grassa C.J."/>
            <person name="Murat F."/>
            <person name="Staton S.E."/>
            <person name="Cottret L."/>
            <person name="Lelandais-Briere C."/>
            <person name="Owens G.L."/>
            <person name="Carrere S."/>
            <person name="Mayjonade B."/>
            <person name="Legrand L."/>
            <person name="Gill N."/>
            <person name="Kane N.C."/>
            <person name="Bowers J.E."/>
            <person name="Hubner S."/>
            <person name="Bellec A."/>
            <person name="Berard A."/>
            <person name="Berges H."/>
            <person name="Blanchet N."/>
            <person name="Boniface M.C."/>
            <person name="Brunel D."/>
            <person name="Catrice O."/>
            <person name="Chaidir N."/>
            <person name="Claudel C."/>
            <person name="Donnadieu C."/>
            <person name="Faraut T."/>
            <person name="Fievet G."/>
            <person name="Helmstetter N."/>
            <person name="King M."/>
            <person name="Knapp S.J."/>
            <person name="Lai Z."/>
            <person name="Le Paslier M.C."/>
            <person name="Lippi Y."/>
            <person name="Lorenzon L."/>
            <person name="Mandel J.R."/>
            <person name="Marage G."/>
            <person name="Marchand G."/>
            <person name="Marquand E."/>
            <person name="Bret-Mestries E."/>
            <person name="Morien E."/>
            <person name="Nambeesan S."/>
            <person name="Nguyen T."/>
            <person name="Pegot-Espagnet P."/>
            <person name="Pouilly N."/>
            <person name="Raftis F."/>
            <person name="Sallet E."/>
            <person name="Schiex T."/>
            <person name="Thomas J."/>
            <person name="Vandecasteele C."/>
            <person name="Vares D."/>
            <person name="Vear F."/>
            <person name="Vautrin S."/>
            <person name="Crespi M."/>
            <person name="Mangin B."/>
            <person name="Burke J.M."/>
            <person name="Salse J."/>
            <person name="Munos S."/>
            <person name="Vincourt P."/>
            <person name="Rieseberg L.H."/>
            <person name="Langlade N.B."/>
        </authorList>
    </citation>
    <scope>NUCLEOTIDE SEQUENCE [LARGE SCALE GENOMIC DNA]</scope>
    <source>
        <strain evidence="4">cv. SF193</strain>
        <tissue evidence="2">Leaves</tissue>
    </source>
</reference>
<accession>A0A251SQJ0</accession>
<reference evidence="3" key="2">
    <citation type="submission" date="2017-02" db="EMBL/GenBank/DDBJ databases">
        <title>Sunflower complete genome.</title>
        <authorList>
            <person name="Langlade N."/>
            <person name="Munos S."/>
        </authorList>
    </citation>
    <scope>NUCLEOTIDE SEQUENCE [LARGE SCALE GENOMIC DNA]</scope>
    <source>
        <tissue evidence="3">Leaves</tissue>
    </source>
</reference>
<feature type="region of interest" description="Disordered" evidence="1">
    <location>
        <begin position="1"/>
        <end position="25"/>
    </location>
</feature>